<evidence type="ECO:0000256" key="2">
    <source>
        <dbReference type="ARBA" id="ARBA00008276"/>
    </source>
</evidence>
<dbReference type="InterPro" id="IPR036565">
    <property type="entry name" value="Mur-like_cat_sf"/>
</dbReference>
<dbReference type="GO" id="GO:0008841">
    <property type="term" value="F:dihydrofolate synthase activity"/>
    <property type="evidence" value="ECO:0007669"/>
    <property type="project" value="TreeGrafter"/>
</dbReference>
<dbReference type="PANTHER" id="PTHR11136">
    <property type="entry name" value="FOLYLPOLYGLUTAMATE SYNTHASE-RELATED"/>
    <property type="match status" value="1"/>
</dbReference>
<evidence type="ECO:0000256" key="4">
    <source>
        <dbReference type="ARBA" id="ARBA00022598"/>
    </source>
</evidence>
<dbReference type="Gene3D" id="3.40.1190.10">
    <property type="entry name" value="Mur-like, catalytic domain"/>
    <property type="match status" value="1"/>
</dbReference>
<evidence type="ECO:0000256" key="3">
    <source>
        <dbReference type="ARBA" id="ARBA00013025"/>
    </source>
</evidence>
<comment type="catalytic activity">
    <reaction evidence="10">
        <text>(6S)-5,6,7,8-tetrahydrofolyl-(gamma-L-Glu)(n) + L-glutamate + ATP = (6S)-5,6,7,8-tetrahydrofolyl-(gamma-L-Glu)(n+1) + ADP + phosphate + H(+)</text>
        <dbReference type="Rhea" id="RHEA:10580"/>
        <dbReference type="Rhea" id="RHEA-COMP:14738"/>
        <dbReference type="Rhea" id="RHEA-COMP:14740"/>
        <dbReference type="ChEBI" id="CHEBI:15378"/>
        <dbReference type="ChEBI" id="CHEBI:29985"/>
        <dbReference type="ChEBI" id="CHEBI:30616"/>
        <dbReference type="ChEBI" id="CHEBI:43474"/>
        <dbReference type="ChEBI" id="CHEBI:141005"/>
        <dbReference type="ChEBI" id="CHEBI:456216"/>
        <dbReference type="EC" id="6.3.2.17"/>
    </reaction>
</comment>
<evidence type="ECO:0000256" key="6">
    <source>
        <dbReference type="ARBA" id="ARBA00022741"/>
    </source>
</evidence>
<keyword evidence="6" id="KW-0547">Nucleotide-binding</keyword>
<sequence>MIPKLDFYQKKHELMSADEIRPGLEAMERALARLNNPEKHLRYIHVAGTNGKGSTVAFMDSIARAHGLRTGSFTSPAMTDLHDQIRIDGRPITENEADGAFAEMKKAGISGLLTDFELLTAAAFLVFKNHQPDLIFLEAGMGGRFDSTNVIVPEASVITSIALDHTGFLGNSIKEIAWHKAGILKPGKPGIIGPLEPEAIEKVKQAAKEAAAPLFIYRKDFNAIPGITPGLSGPHQKVNLALAVEALKAAGVELDAVKLKKGAETAFLPGRFEQIRPGVYLDGAHNPAAAEVLVRTIRDRFGKEAKVHFMVGMLSNKDFRSVIRILEPVAQSFSFIDFNHSGAAPAELLAASTDFPSTQVDIRRIRQGRWTHDASPMIVTGSLYLLSELRPHFL</sequence>
<dbReference type="SUPFAM" id="SSF53623">
    <property type="entry name" value="MurD-like peptide ligases, catalytic domain"/>
    <property type="match status" value="1"/>
</dbReference>
<feature type="domain" description="Mur ligase central" evidence="12">
    <location>
        <begin position="46"/>
        <end position="213"/>
    </location>
</feature>
<dbReference type="InterPro" id="IPR018109">
    <property type="entry name" value="Folylpolyglutamate_synth_CS"/>
</dbReference>
<evidence type="ECO:0000256" key="7">
    <source>
        <dbReference type="ARBA" id="ARBA00022840"/>
    </source>
</evidence>
<dbReference type="RefSeq" id="WP_177168308.1">
    <property type="nucleotide sequence ID" value="NZ_FNZF01000002.1"/>
</dbReference>
<dbReference type="Proteomes" id="UP000199200">
    <property type="component" value="Unassembled WGS sequence"/>
</dbReference>
<evidence type="ECO:0000256" key="5">
    <source>
        <dbReference type="ARBA" id="ARBA00022723"/>
    </source>
</evidence>
<evidence type="ECO:0000259" key="12">
    <source>
        <dbReference type="Pfam" id="PF08245"/>
    </source>
</evidence>
<dbReference type="AlphaFoldDB" id="A0A1H6XD07"/>
<keyword evidence="8" id="KW-0460">Magnesium</keyword>
<dbReference type="Pfam" id="PF02875">
    <property type="entry name" value="Mur_ligase_C"/>
    <property type="match status" value="1"/>
</dbReference>
<protein>
    <recommendedName>
        <fullName evidence="3">tetrahydrofolate synthase</fullName>
        <ecNumber evidence="3">6.3.2.17</ecNumber>
    </recommendedName>
    <alternativeName>
        <fullName evidence="9">Tetrahydrofolylpolyglutamate synthase</fullName>
    </alternativeName>
</protein>
<feature type="domain" description="Mur ligase C-terminal" evidence="11">
    <location>
        <begin position="270"/>
        <end position="352"/>
    </location>
</feature>
<dbReference type="NCBIfam" id="TIGR01499">
    <property type="entry name" value="folC"/>
    <property type="match status" value="1"/>
</dbReference>
<keyword evidence="7" id="KW-0067">ATP-binding</keyword>
<proteinExistence type="inferred from homology"/>
<keyword evidence="5" id="KW-0479">Metal-binding</keyword>
<evidence type="ECO:0000259" key="11">
    <source>
        <dbReference type="Pfam" id="PF02875"/>
    </source>
</evidence>
<evidence type="ECO:0000313" key="13">
    <source>
        <dbReference type="EMBL" id="SEJ25374.1"/>
    </source>
</evidence>
<gene>
    <name evidence="13" type="ORF">SAMN04488127_1406</name>
</gene>
<name>A0A1H6XD07_9BACL</name>
<accession>A0A1H6XD07</accession>
<dbReference type="GO" id="GO:0005524">
    <property type="term" value="F:ATP binding"/>
    <property type="evidence" value="ECO:0007669"/>
    <property type="project" value="UniProtKB-KW"/>
</dbReference>
<dbReference type="Gene3D" id="3.90.190.20">
    <property type="entry name" value="Mur ligase, C-terminal domain"/>
    <property type="match status" value="1"/>
</dbReference>
<keyword evidence="14" id="KW-1185">Reference proteome</keyword>
<evidence type="ECO:0000256" key="9">
    <source>
        <dbReference type="ARBA" id="ARBA00030592"/>
    </source>
</evidence>
<organism evidence="13 14">
    <name type="scientific">Bhargavaea ginsengi</name>
    <dbReference type="NCBI Taxonomy" id="426757"/>
    <lineage>
        <taxon>Bacteria</taxon>
        <taxon>Bacillati</taxon>
        <taxon>Bacillota</taxon>
        <taxon>Bacilli</taxon>
        <taxon>Bacillales</taxon>
        <taxon>Caryophanaceae</taxon>
        <taxon>Bhargavaea</taxon>
    </lineage>
</organism>
<dbReference type="PROSITE" id="PS01012">
    <property type="entry name" value="FOLYLPOLYGLU_SYNT_2"/>
    <property type="match status" value="1"/>
</dbReference>
<comment type="cofactor">
    <cofactor evidence="1">
        <name>Mg(2+)</name>
        <dbReference type="ChEBI" id="CHEBI:18420"/>
    </cofactor>
</comment>
<dbReference type="InterPro" id="IPR001645">
    <property type="entry name" value="Folylpolyglutamate_synth"/>
</dbReference>
<evidence type="ECO:0000256" key="1">
    <source>
        <dbReference type="ARBA" id="ARBA00001946"/>
    </source>
</evidence>
<dbReference type="GO" id="GO:0046872">
    <property type="term" value="F:metal ion binding"/>
    <property type="evidence" value="ECO:0007669"/>
    <property type="project" value="UniProtKB-KW"/>
</dbReference>
<dbReference type="InterPro" id="IPR013221">
    <property type="entry name" value="Mur_ligase_cen"/>
</dbReference>
<dbReference type="FunFam" id="3.40.1190.10:FF:000011">
    <property type="entry name" value="Folylpolyglutamate synthase/dihydrofolate synthase"/>
    <property type="match status" value="1"/>
</dbReference>
<dbReference type="SUPFAM" id="SSF53244">
    <property type="entry name" value="MurD-like peptide ligases, peptide-binding domain"/>
    <property type="match status" value="1"/>
</dbReference>
<evidence type="ECO:0000313" key="14">
    <source>
        <dbReference type="Proteomes" id="UP000199200"/>
    </source>
</evidence>
<dbReference type="InterPro" id="IPR036615">
    <property type="entry name" value="Mur_ligase_C_dom_sf"/>
</dbReference>
<dbReference type="PANTHER" id="PTHR11136:SF0">
    <property type="entry name" value="DIHYDROFOLATE SYNTHETASE-RELATED"/>
    <property type="match status" value="1"/>
</dbReference>
<dbReference type="InterPro" id="IPR004101">
    <property type="entry name" value="Mur_ligase_C"/>
</dbReference>
<reference evidence="14" key="1">
    <citation type="submission" date="2016-10" db="EMBL/GenBank/DDBJ databases">
        <authorList>
            <person name="Varghese N."/>
            <person name="Submissions S."/>
        </authorList>
    </citation>
    <scope>NUCLEOTIDE SEQUENCE [LARGE SCALE GENOMIC DNA]</scope>
    <source>
        <strain evidence="14">CGMCC 1.6763</strain>
    </source>
</reference>
<dbReference type="PIRSF" id="PIRSF001563">
    <property type="entry name" value="Folylpolyglu_synth"/>
    <property type="match status" value="1"/>
</dbReference>
<dbReference type="STRING" id="426757.SAMN04488127_1406"/>
<dbReference type="GO" id="GO:0005737">
    <property type="term" value="C:cytoplasm"/>
    <property type="evidence" value="ECO:0007669"/>
    <property type="project" value="TreeGrafter"/>
</dbReference>
<dbReference type="GO" id="GO:0004326">
    <property type="term" value="F:tetrahydrofolylpolyglutamate synthase activity"/>
    <property type="evidence" value="ECO:0007669"/>
    <property type="project" value="UniProtKB-EC"/>
</dbReference>
<dbReference type="Pfam" id="PF08245">
    <property type="entry name" value="Mur_ligase_M"/>
    <property type="match status" value="1"/>
</dbReference>
<dbReference type="EMBL" id="FNZF01000002">
    <property type="protein sequence ID" value="SEJ25374.1"/>
    <property type="molecule type" value="Genomic_DNA"/>
</dbReference>
<dbReference type="EC" id="6.3.2.17" evidence="3"/>
<keyword evidence="4" id="KW-0436">Ligase</keyword>
<comment type="similarity">
    <text evidence="2">Belongs to the folylpolyglutamate synthase family.</text>
</comment>
<evidence type="ECO:0000256" key="8">
    <source>
        <dbReference type="ARBA" id="ARBA00022842"/>
    </source>
</evidence>
<evidence type="ECO:0000256" key="10">
    <source>
        <dbReference type="ARBA" id="ARBA00047493"/>
    </source>
</evidence>